<organism evidence="1 2">
    <name type="scientific">Candidatus Woesebacteria bacterium GWA1_41_8</name>
    <dbReference type="NCBI Taxonomy" id="1802471"/>
    <lineage>
        <taxon>Bacteria</taxon>
        <taxon>Candidatus Woeseibacteriota</taxon>
    </lineage>
</organism>
<dbReference type="EMBL" id="MGFJ01000014">
    <property type="protein sequence ID" value="OGM02782.1"/>
    <property type="molecule type" value="Genomic_DNA"/>
</dbReference>
<dbReference type="STRING" id="1802471.A2115_01745"/>
<reference evidence="1 2" key="1">
    <citation type="journal article" date="2016" name="Nat. Commun.">
        <title>Thousands of microbial genomes shed light on interconnected biogeochemical processes in an aquifer system.</title>
        <authorList>
            <person name="Anantharaman K."/>
            <person name="Brown C.T."/>
            <person name="Hug L.A."/>
            <person name="Sharon I."/>
            <person name="Castelle C.J."/>
            <person name="Probst A.J."/>
            <person name="Thomas B.C."/>
            <person name="Singh A."/>
            <person name="Wilkins M.J."/>
            <person name="Karaoz U."/>
            <person name="Brodie E.L."/>
            <person name="Williams K.H."/>
            <person name="Hubbard S.S."/>
            <person name="Banfield J.F."/>
        </authorList>
    </citation>
    <scope>NUCLEOTIDE SEQUENCE [LARGE SCALE GENOMIC DNA]</scope>
</reference>
<gene>
    <name evidence="1" type="ORF">A2115_01745</name>
</gene>
<accession>A0A1F7WIX9</accession>
<comment type="caution">
    <text evidence="1">The sequence shown here is derived from an EMBL/GenBank/DDBJ whole genome shotgun (WGS) entry which is preliminary data.</text>
</comment>
<proteinExistence type="predicted"/>
<dbReference type="AlphaFoldDB" id="A0A1F7WIX9"/>
<protein>
    <submittedName>
        <fullName evidence="1">Uncharacterized protein</fullName>
    </submittedName>
</protein>
<sequence length="87" mass="9945">MPPKSSLKPDRLTREELEALRSRQVELKNKYNQAAFVLYEQDPTRDQVANWELAEQQIGVAFDEADFELQQGVLKEHHGGGIEHRGG</sequence>
<name>A0A1F7WIX9_9BACT</name>
<evidence type="ECO:0000313" key="1">
    <source>
        <dbReference type="EMBL" id="OGM02782.1"/>
    </source>
</evidence>
<evidence type="ECO:0000313" key="2">
    <source>
        <dbReference type="Proteomes" id="UP000176198"/>
    </source>
</evidence>
<dbReference type="Proteomes" id="UP000176198">
    <property type="component" value="Unassembled WGS sequence"/>
</dbReference>